<evidence type="ECO:0000256" key="1">
    <source>
        <dbReference type="ARBA" id="ARBA00006974"/>
    </source>
</evidence>
<dbReference type="GO" id="GO:0009733">
    <property type="term" value="P:response to auxin"/>
    <property type="evidence" value="ECO:0007669"/>
    <property type="project" value="InterPro"/>
</dbReference>
<evidence type="ECO:0000256" key="2">
    <source>
        <dbReference type="SAM" id="Phobius"/>
    </source>
</evidence>
<dbReference type="PANTHER" id="PTHR31929">
    <property type="entry name" value="SAUR-LIKE AUXIN-RESPONSIVE PROTEIN FAMILY-RELATED"/>
    <property type="match status" value="1"/>
</dbReference>
<dbReference type="Proteomes" id="UP001324115">
    <property type="component" value="Unassembled WGS sequence"/>
</dbReference>
<comment type="caution">
    <text evidence="3">The sequence shown here is derived from an EMBL/GenBank/DDBJ whole genome shotgun (WGS) entry which is preliminary data.</text>
</comment>
<dbReference type="InterPro" id="IPR003676">
    <property type="entry name" value="SAUR_fam"/>
</dbReference>
<keyword evidence="2" id="KW-0812">Transmembrane</keyword>
<organism evidence="3 4">
    <name type="scientific">Quercus rubra</name>
    <name type="common">Northern red oak</name>
    <name type="synonym">Quercus borealis</name>
    <dbReference type="NCBI Taxonomy" id="3512"/>
    <lineage>
        <taxon>Eukaryota</taxon>
        <taxon>Viridiplantae</taxon>
        <taxon>Streptophyta</taxon>
        <taxon>Embryophyta</taxon>
        <taxon>Tracheophyta</taxon>
        <taxon>Spermatophyta</taxon>
        <taxon>Magnoliopsida</taxon>
        <taxon>eudicotyledons</taxon>
        <taxon>Gunneridae</taxon>
        <taxon>Pentapetalae</taxon>
        <taxon>rosids</taxon>
        <taxon>fabids</taxon>
        <taxon>Fagales</taxon>
        <taxon>Fagaceae</taxon>
        <taxon>Quercus</taxon>
    </lineage>
</organism>
<keyword evidence="2" id="KW-1133">Transmembrane helix</keyword>
<reference evidence="3 4" key="1">
    <citation type="journal article" date="2023" name="G3 (Bethesda)">
        <title>A haplotype-resolved chromosome-scale genome for Quercus rubra L. provides insights into the genetics of adaptive traits for red oak species.</title>
        <authorList>
            <person name="Kapoor B."/>
            <person name="Jenkins J."/>
            <person name="Schmutz J."/>
            <person name="Zhebentyayeva T."/>
            <person name="Kuelheim C."/>
            <person name="Coggeshall M."/>
            <person name="Heim C."/>
            <person name="Lasky J.R."/>
            <person name="Leites L."/>
            <person name="Islam-Faridi N."/>
            <person name="Romero-Severson J."/>
            <person name="DeLeo V.L."/>
            <person name="Lucas S.M."/>
            <person name="Lazic D."/>
            <person name="Gailing O."/>
            <person name="Carlson J."/>
            <person name="Staton M."/>
        </authorList>
    </citation>
    <scope>NUCLEOTIDE SEQUENCE [LARGE SCALE GENOMIC DNA]</scope>
    <source>
        <strain evidence="3">Pseudo-F2</strain>
    </source>
</reference>
<evidence type="ECO:0000313" key="3">
    <source>
        <dbReference type="EMBL" id="KAK4573151.1"/>
    </source>
</evidence>
<feature type="transmembrane region" description="Helical" evidence="2">
    <location>
        <begin position="35"/>
        <end position="55"/>
    </location>
</feature>
<dbReference type="EMBL" id="JAXUIC010000009">
    <property type="protein sequence ID" value="KAK4573151.1"/>
    <property type="molecule type" value="Genomic_DNA"/>
</dbReference>
<gene>
    <name evidence="3" type="ORF">RGQ29_031210</name>
</gene>
<proteinExistence type="inferred from homology"/>
<dbReference type="Pfam" id="PF02519">
    <property type="entry name" value="Auxin_inducible"/>
    <property type="match status" value="1"/>
</dbReference>
<comment type="similarity">
    <text evidence="1">Belongs to the ARG7 family.</text>
</comment>
<dbReference type="AlphaFoldDB" id="A0AAN7IJ45"/>
<evidence type="ECO:0000313" key="4">
    <source>
        <dbReference type="Proteomes" id="UP001324115"/>
    </source>
</evidence>
<keyword evidence="2" id="KW-0472">Membrane</keyword>
<protein>
    <submittedName>
        <fullName evidence="3">Uncharacterized protein</fullName>
    </submittedName>
</protein>
<keyword evidence="4" id="KW-1185">Reference proteome</keyword>
<name>A0AAN7IJ45_QUERU</name>
<accession>A0AAN7IJ45</accession>
<sequence>MWTMIFYLFGICWMMPQRVVDLLDCWTCNFRHHRVLLLHFPFFFFFAIISCEHILRRSNSFRKQLASTPIDVPKGYIAVYVKRSEMRRIVIPISFLNQPSFLELLSKVEEEFRYDHPMGDLTIPCSEDIIDLTSHLHEL</sequence>